<sequence>MQNKRTKLIATTAAAILLLSSQSGAAFAASSTGAGSNSSSSVSQQSTDRAILAGLDQRLAKGKLAEAISYLNTDIMKVSRNTATIMVLHLENAQEAWIPAYVKKMEGTSIQRALTKLYRSGDTFDSLSKRTSDPSLRSVLLLMQKNGYRLETAEGMFYPVIDYPAYERYSEYVNKDIQQYLGIRYLETVQPLSSDAALTIGYQSLLARGASVESFVRTYPYSNRINQMRSLYTLYRNTIFYGMNNTPLFDYENGKMRSQAQTGYNAYLSYAAPQVAKSPLLTKVGYFMKVVQDNDYKLTDQVQAWLKANAAIQ</sequence>
<keyword evidence="1" id="KW-0732">Signal</keyword>
<reference evidence="2 3" key="1">
    <citation type="submission" date="2023-07" db="EMBL/GenBank/DDBJ databases">
        <title>Paenibacillus sp. JX-17 nov. isolated from soil.</title>
        <authorList>
            <person name="Wan Y."/>
            <person name="Liu B."/>
        </authorList>
    </citation>
    <scope>NUCLEOTIDE SEQUENCE [LARGE SCALE GENOMIC DNA]</scope>
    <source>
        <strain evidence="2 3">JX-17</strain>
    </source>
</reference>
<dbReference type="EMBL" id="JAUQTB010000008">
    <property type="protein sequence ID" value="MDO7907550.1"/>
    <property type="molecule type" value="Genomic_DNA"/>
</dbReference>
<dbReference type="Proteomes" id="UP001240171">
    <property type="component" value="Unassembled WGS sequence"/>
</dbReference>
<name>A0ABT9CE54_9BACL</name>
<feature type="signal peptide" evidence="1">
    <location>
        <begin position="1"/>
        <end position="28"/>
    </location>
</feature>
<proteinExistence type="predicted"/>
<feature type="chain" id="PRO_5046784297" evidence="1">
    <location>
        <begin position="29"/>
        <end position="313"/>
    </location>
</feature>
<accession>A0ABT9CE54</accession>
<dbReference type="RefSeq" id="WP_305024762.1">
    <property type="nucleotide sequence ID" value="NZ_JAUQTB010000008.1"/>
</dbReference>
<protein>
    <submittedName>
        <fullName evidence="2">Uncharacterized protein</fullName>
    </submittedName>
</protein>
<comment type="caution">
    <text evidence="2">The sequence shown here is derived from an EMBL/GenBank/DDBJ whole genome shotgun (WGS) entry which is preliminary data.</text>
</comment>
<keyword evidence="3" id="KW-1185">Reference proteome</keyword>
<gene>
    <name evidence="2" type="ORF">Q5741_14165</name>
</gene>
<evidence type="ECO:0000313" key="2">
    <source>
        <dbReference type="EMBL" id="MDO7907550.1"/>
    </source>
</evidence>
<organism evidence="2 3">
    <name type="scientific">Paenibacillus lacisoli</name>
    <dbReference type="NCBI Taxonomy" id="3064525"/>
    <lineage>
        <taxon>Bacteria</taxon>
        <taxon>Bacillati</taxon>
        <taxon>Bacillota</taxon>
        <taxon>Bacilli</taxon>
        <taxon>Bacillales</taxon>
        <taxon>Paenibacillaceae</taxon>
        <taxon>Paenibacillus</taxon>
    </lineage>
</organism>
<evidence type="ECO:0000313" key="3">
    <source>
        <dbReference type="Proteomes" id="UP001240171"/>
    </source>
</evidence>
<evidence type="ECO:0000256" key="1">
    <source>
        <dbReference type="SAM" id="SignalP"/>
    </source>
</evidence>